<evidence type="ECO:0000256" key="5">
    <source>
        <dbReference type="ARBA" id="ARBA00022759"/>
    </source>
</evidence>
<organism evidence="10 11">
    <name type="scientific">Turnix velox</name>
    <name type="common">Little buttonquail</name>
    <dbReference type="NCBI Taxonomy" id="2529409"/>
    <lineage>
        <taxon>Eukaryota</taxon>
        <taxon>Metazoa</taxon>
        <taxon>Chordata</taxon>
        <taxon>Craniata</taxon>
        <taxon>Vertebrata</taxon>
        <taxon>Euteleostomi</taxon>
        <taxon>Archelosauria</taxon>
        <taxon>Archosauria</taxon>
        <taxon>Dinosauria</taxon>
        <taxon>Saurischia</taxon>
        <taxon>Theropoda</taxon>
        <taxon>Coelurosauria</taxon>
        <taxon>Aves</taxon>
        <taxon>Neognathae</taxon>
        <taxon>Neoaves</taxon>
        <taxon>Charadriiformes</taxon>
        <taxon>Turnicidae</taxon>
        <taxon>Turnix</taxon>
    </lineage>
</organism>
<dbReference type="SUPFAM" id="SSF46919">
    <property type="entry name" value="N-terminal Zn binding domain of HIV integrase"/>
    <property type="match status" value="1"/>
</dbReference>
<dbReference type="Gene3D" id="3.10.10.10">
    <property type="entry name" value="HIV Type 1 Reverse Transcriptase, subunit A, domain 1"/>
    <property type="match status" value="1"/>
</dbReference>
<dbReference type="GO" id="GO:0004519">
    <property type="term" value="F:endonuclease activity"/>
    <property type="evidence" value="ECO:0007669"/>
    <property type="project" value="UniProtKB-KW"/>
</dbReference>
<keyword evidence="11" id="KW-1185">Reference proteome</keyword>
<dbReference type="GO" id="GO:0016787">
    <property type="term" value="F:hydrolase activity"/>
    <property type="evidence" value="ECO:0007669"/>
    <property type="project" value="UniProtKB-KW"/>
</dbReference>
<evidence type="ECO:0000256" key="3">
    <source>
        <dbReference type="ARBA" id="ARBA00022722"/>
    </source>
</evidence>
<dbReference type="GO" id="GO:0003964">
    <property type="term" value="F:RNA-directed DNA polymerase activity"/>
    <property type="evidence" value="ECO:0007669"/>
    <property type="project" value="UniProtKB-KW"/>
</dbReference>
<dbReference type="PROSITE" id="PS50876">
    <property type="entry name" value="ZF_INTEGRASE"/>
    <property type="match status" value="1"/>
</dbReference>
<dbReference type="PANTHER" id="PTHR41694">
    <property type="entry name" value="ENDOGENOUS RETROVIRUS GROUP K MEMBER POL PROTEIN"/>
    <property type="match status" value="1"/>
</dbReference>
<protein>
    <submittedName>
        <fullName evidence="10">POK25 protein</fullName>
    </submittedName>
</protein>
<feature type="non-terminal residue" evidence="10">
    <location>
        <position position="117"/>
    </location>
</feature>
<keyword evidence="3" id="KW-0540">Nuclease</keyword>
<dbReference type="AlphaFoldDB" id="A0A7L3LQY6"/>
<sequence length="117" mass="13065">MGALQPGLPNPAMLPEGWNLLVIDLKDCFFTINLHPDDTQRFAFTLPAINREAPAQRFEWTVLPQVPLSDFVKAREAHSMFHQNARGLKSQFNITMDEAKGIVRTCPQCSHHGPGLG</sequence>
<keyword evidence="4" id="KW-0479">Metal-binding</keyword>
<proteinExistence type="predicted"/>
<dbReference type="GO" id="GO:0008270">
    <property type="term" value="F:zinc ion binding"/>
    <property type="evidence" value="ECO:0007669"/>
    <property type="project" value="UniProtKB-KW"/>
</dbReference>
<evidence type="ECO:0000313" key="10">
    <source>
        <dbReference type="EMBL" id="NXU56031.1"/>
    </source>
</evidence>
<dbReference type="InterPro" id="IPR000477">
    <property type="entry name" value="RT_dom"/>
</dbReference>
<name>A0A7L3LQY6_9CHAR</name>
<evidence type="ECO:0000256" key="8">
    <source>
        <dbReference type="PROSITE-ProRule" id="PRU00450"/>
    </source>
</evidence>
<evidence type="ECO:0000313" key="11">
    <source>
        <dbReference type="Proteomes" id="UP000582182"/>
    </source>
</evidence>
<evidence type="ECO:0000256" key="1">
    <source>
        <dbReference type="ARBA" id="ARBA00022679"/>
    </source>
</evidence>
<comment type="caution">
    <text evidence="10">The sequence shown here is derived from an EMBL/GenBank/DDBJ whole genome shotgun (WGS) entry which is preliminary data.</text>
</comment>
<keyword evidence="2" id="KW-0548">Nucleotidyltransferase</keyword>
<dbReference type="Proteomes" id="UP000582182">
    <property type="component" value="Unassembled WGS sequence"/>
</dbReference>
<keyword evidence="7" id="KW-0695">RNA-directed DNA polymerase</keyword>
<dbReference type="EMBL" id="VZTY01025340">
    <property type="protein sequence ID" value="NXU56031.1"/>
    <property type="molecule type" value="Genomic_DNA"/>
</dbReference>
<evidence type="ECO:0000256" key="2">
    <source>
        <dbReference type="ARBA" id="ARBA00022695"/>
    </source>
</evidence>
<reference evidence="10 11" key="1">
    <citation type="submission" date="2019-09" db="EMBL/GenBank/DDBJ databases">
        <title>Bird 10,000 Genomes (B10K) Project - Family phase.</title>
        <authorList>
            <person name="Zhang G."/>
        </authorList>
    </citation>
    <scope>NUCLEOTIDE SEQUENCE [LARGE SCALE GENOMIC DNA]</scope>
    <source>
        <strain evidence="10">B10K-DU-029-46</strain>
    </source>
</reference>
<keyword evidence="5" id="KW-0255">Endonuclease</keyword>
<evidence type="ECO:0000259" key="9">
    <source>
        <dbReference type="PROSITE" id="PS50876"/>
    </source>
</evidence>
<dbReference type="InterPro" id="IPR003308">
    <property type="entry name" value="Integrase_Zn-bd_dom_N"/>
</dbReference>
<dbReference type="PANTHER" id="PTHR41694:SF3">
    <property type="entry name" value="RNA-DIRECTED DNA POLYMERASE-RELATED"/>
    <property type="match status" value="1"/>
</dbReference>
<dbReference type="Pfam" id="PF02022">
    <property type="entry name" value="Integrase_Zn"/>
    <property type="match status" value="1"/>
</dbReference>
<accession>A0A7L3LQY6</accession>
<keyword evidence="1" id="KW-0808">Transferase</keyword>
<keyword evidence="8" id="KW-0863">Zinc-finger</keyword>
<dbReference type="Pfam" id="PF00078">
    <property type="entry name" value="RVT_1"/>
    <property type="match status" value="1"/>
</dbReference>
<keyword evidence="8" id="KW-0862">Zinc</keyword>
<keyword evidence="6" id="KW-0378">Hydrolase</keyword>
<dbReference type="SUPFAM" id="SSF56672">
    <property type="entry name" value="DNA/RNA polymerases"/>
    <property type="match status" value="1"/>
</dbReference>
<gene>
    <name evidence="10" type="primary">Ervk25</name>
    <name evidence="10" type="ORF">TURVEL_R13710</name>
</gene>
<evidence type="ECO:0000256" key="7">
    <source>
        <dbReference type="ARBA" id="ARBA00022918"/>
    </source>
</evidence>
<evidence type="ECO:0000256" key="4">
    <source>
        <dbReference type="ARBA" id="ARBA00022723"/>
    </source>
</evidence>
<evidence type="ECO:0000256" key="6">
    <source>
        <dbReference type="ARBA" id="ARBA00022801"/>
    </source>
</evidence>
<dbReference type="GO" id="GO:0035613">
    <property type="term" value="F:RNA stem-loop binding"/>
    <property type="evidence" value="ECO:0007669"/>
    <property type="project" value="TreeGrafter"/>
</dbReference>
<dbReference type="Gene3D" id="1.10.10.200">
    <property type="match status" value="1"/>
</dbReference>
<dbReference type="InterPro" id="IPR017856">
    <property type="entry name" value="Integrase-like_N"/>
</dbReference>
<dbReference type="InterPro" id="IPR043502">
    <property type="entry name" value="DNA/RNA_pol_sf"/>
</dbReference>
<feature type="non-terminal residue" evidence="10">
    <location>
        <position position="1"/>
    </location>
</feature>
<dbReference type="OrthoDB" id="9339466at2759"/>
<feature type="domain" description="Integrase-type" evidence="9">
    <location>
        <begin position="69"/>
        <end position="110"/>
    </location>
</feature>